<dbReference type="AlphaFoldDB" id="A0A212JNF3"/>
<reference evidence="1" key="1">
    <citation type="submission" date="2016-04" db="EMBL/GenBank/DDBJ databases">
        <authorList>
            <person name="Evans L.H."/>
            <person name="Alamgir A."/>
            <person name="Owens N."/>
            <person name="Weber N.D."/>
            <person name="Virtaneva K."/>
            <person name="Barbian K."/>
            <person name="Babar A."/>
            <person name="Rosenke K."/>
        </authorList>
    </citation>
    <scope>NUCLEOTIDE SEQUENCE</scope>
    <source>
        <strain evidence="1">86-1</strain>
    </source>
</reference>
<accession>A0A212JNF3</accession>
<proteinExistence type="predicted"/>
<evidence type="ECO:0000313" key="1">
    <source>
        <dbReference type="EMBL" id="SBW00938.1"/>
    </source>
</evidence>
<dbReference type="EMBL" id="FLUM01000002">
    <property type="protein sequence ID" value="SBW00938.1"/>
    <property type="molecule type" value="Genomic_DNA"/>
</dbReference>
<organism evidence="1">
    <name type="scientific">uncultured Dysgonomonas sp</name>
    <dbReference type="NCBI Taxonomy" id="206096"/>
    <lineage>
        <taxon>Bacteria</taxon>
        <taxon>Pseudomonadati</taxon>
        <taxon>Bacteroidota</taxon>
        <taxon>Bacteroidia</taxon>
        <taxon>Bacteroidales</taxon>
        <taxon>Dysgonomonadaceae</taxon>
        <taxon>Dysgonomonas</taxon>
        <taxon>environmental samples</taxon>
    </lineage>
</organism>
<name>A0A212JNF3_9BACT</name>
<sequence>MKNMGFICRTIDCMARYRDLQSVVPKEESMCDYTEVKTYRERMVG</sequence>
<gene>
    <name evidence="1" type="ORF">KL86DYS1_20326</name>
</gene>
<protein>
    <submittedName>
        <fullName evidence="1">Uncharacterized protein</fullName>
    </submittedName>
</protein>